<name>A0A0U1KYP8_9FIRM</name>
<dbReference type="Pfam" id="PF12729">
    <property type="entry name" value="4HB_MCP_1"/>
    <property type="match status" value="1"/>
</dbReference>
<dbReference type="Gene3D" id="1.10.287.950">
    <property type="entry name" value="Methyl-accepting chemotaxis protein"/>
    <property type="match status" value="1"/>
</dbReference>
<feature type="domain" description="HAMP" evidence="6">
    <location>
        <begin position="205"/>
        <end position="260"/>
    </location>
</feature>
<dbReference type="GO" id="GO:0004888">
    <property type="term" value="F:transmembrane signaling receptor activity"/>
    <property type="evidence" value="ECO:0007669"/>
    <property type="project" value="InterPro"/>
</dbReference>
<dbReference type="CDD" id="cd06225">
    <property type="entry name" value="HAMP"/>
    <property type="match status" value="1"/>
</dbReference>
<feature type="domain" description="Methyl-accepting transducer" evidence="5">
    <location>
        <begin position="279"/>
        <end position="515"/>
    </location>
</feature>
<dbReference type="InterPro" id="IPR024478">
    <property type="entry name" value="HlyB_4HB_MCP"/>
</dbReference>
<keyword evidence="1 3" id="KW-0807">Transducer</keyword>
<dbReference type="CDD" id="cd11386">
    <property type="entry name" value="MCP_signal"/>
    <property type="match status" value="1"/>
</dbReference>
<dbReference type="FunFam" id="1.10.287.950:FF:000001">
    <property type="entry name" value="Methyl-accepting chemotaxis sensory transducer"/>
    <property type="match status" value="1"/>
</dbReference>
<dbReference type="InterPro" id="IPR004090">
    <property type="entry name" value="Chemotax_Me-accpt_rcpt"/>
</dbReference>
<organism evidence="7 8">
    <name type="scientific">Sporomusa ovata</name>
    <dbReference type="NCBI Taxonomy" id="2378"/>
    <lineage>
        <taxon>Bacteria</taxon>
        <taxon>Bacillati</taxon>
        <taxon>Bacillota</taxon>
        <taxon>Negativicutes</taxon>
        <taxon>Selenomonadales</taxon>
        <taxon>Sporomusaceae</taxon>
        <taxon>Sporomusa</taxon>
    </lineage>
</organism>
<dbReference type="RefSeq" id="WP_021166986.1">
    <property type="nucleotide sequence ID" value="NZ_CTRP01000010.1"/>
</dbReference>
<dbReference type="SMART" id="SM00304">
    <property type="entry name" value="HAMP"/>
    <property type="match status" value="1"/>
</dbReference>
<sequence>MNMTLKSKIIGGFLLVVMFTLLVSGISFYMIGQMNVVTQKISENAVSQIMKTAKLAKLSINQVATLRAYLITGQDSYIEEYNKYSEKTGQIEEELEKKAITEQGKKYVQEVRTLDNEYDQYITKIIALKKAGKDQEAIILERDQATPVAKALNAKVEEYMVFREKRMEDEFAQLKAIGNQARTMTGVISFVALMVGIGIGIAINRSVVGALRAVTGDLARLAKGDYSFTVPEVFLTKKDEIGIMAQAMDNMLKAMRGVIGQVSHSSEQLAASSEQLTASSEQAAQAANQVAEAITEVATGATNQLNTVDETTNVVEQLSAGIQAVAANAGNVAATAQQTSTTAQEGGKAIQKATSQMAEIEKTVDDSAQLVSKLGDRSQEIGTIVDTISGIAGQTNLLALNAAIEAARAGEQGRGFAVVAEEVRKLAEQSQDAAKQIAGLIGQIREDTDKAVNAMNEGTKEVKTGTEVVNEAGRTFDEIVSLIGRVSDQVNDISAAIEQMAASSQHIVGSVKEINIISKEASVHTQSVSAATEEQLASMEEIASSSQALAKMAEELRNVVSHFRV</sequence>
<gene>
    <name evidence="7" type="ORF">SpAn4DRAFT_2719</name>
</gene>
<dbReference type="PROSITE" id="PS50885">
    <property type="entry name" value="HAMP"/>
    <property type="match status" value="1"/>
</dbReference>
<protein>
    <submittedName>
        <fullName evidence="7">Methyl-accepting chemotaxis protein</fullName>
    </submittedName>
</protein>
<dbReference type="GO" id="GO:0007165">
    <property type="term" value="P:signal transduction"/>
    <property type="evidence" value="ECO:0007669"/>
    <property type="project" value="UniProtKB-KW"/>
</dbReference>
<evidence type="ECO:0000313" key="7">
    <source>
        <dbReference type="EMBL" id="CQR72259.1"/>
    </source>
</evidence>
<reference evidence="8" key="1">
    <citation type="submission" date="2015-03" db="EMBL/GenBank/DDBJ databases">
        <authorList>
            <person name="Nijsse Bart"/>
        </authorList>
    </citation>
    <scope>NUCLEOTIDE SEQUENCE [LARGE SCALE GENOMIC DNA]</scope>
</reference>
<dbReference type="PRINTS" id="PR00260">
    <property type="entry name" value="CHEMTRNSDUCR"/>
</dbReference>
<evidence type="ECO:0000256" key="4">
    <source>
        <dbReference type="SAM" id="Phobius"/>
    </source>
</evidence>
<evidence type="ECO:0000259" key="6">
    <source>
        <dbReference type="PROSITE" id="PS50885"/>
    </source>
</evidence>
<evidence type="ECO:0000256" key="2">
    <source>
        <dbReference type="ARBA" id="ARBA00029447"/>
    </source>
</evidence>
<evidence type="ECO:0000259" key="5">
    <source>
        <dbReference type="PROSITE" id="PS50111"/>
    </source>
</evidence>
<dbReference type="SUPFAM" id="SSF58104">
    <property type="entry name" value="Methyl-accepting chemotaxis protein (MCP) signaling domain"/>
    <property type="match status" value="1"/>
</dbReference>
<feature type="transmembrane region" description="Helical" evidence="4">
    <location>
        <begin position="12"/>
        <end position="31"/>
    </location>
</feature>
<dbReference type="PANTHER" id="PTHR32089">
    <property type="entry name" value="METHYL-ACCEPTING CHEMOTAXIS PROTEIN MCPB"/>
    <property type="match status" value="1"/>
</dbReference>
<keyword evidence="8" id="KW-1185">Reference proteome</keyword>
<comment type="similarity">
    <text evidence="2">Belongs to the methyl-accepting chemotaxis (MCP) protein family.</text>
</comment>
<dbReference type="Pfam" id="PF00015">
    <property type="entry name" value="MCPsignal"/>
    <property type="match status" value="1"/>
</dbReference>
<dbReference type="EMBL" id="CTRP01000010">
    <property type="protein sequence ID" value="CQR72259.1"/>
    <property type="molecule type" value="Genomic_DNA"/>
</dbReference>
<dbReference type="Proteomes" id="UP000049855">
    <property type="component" value="Unassembled WGS sequence"/>
</dbReference>
<dbReference type="SMART" id="SM00283">
    <property type="entry name" value="MA"/>
    <property type="match status" value="1"/>
</dbReference>
<dbReference type="GO" id="GO:0006935">
    <property type="term" value="P:chemotaxis"/>
    <property type="evidence" value="ECO:0007669"/>
    <property type="project" value="InterPro"/>
</dbReference>
<dbReference type="InterPro" id="IPR004089">
    <property type="entry name" value="MCPsignal_dom"/>
</dbReference>
<dbReference type="GO" id="GO:0016020">
    <property type="term" value="C:membrane"/>
    <property type="evidence" value="ECO:0007669"/>
    <property type="project" value="InterPro"/>
</dbReference>
<dbReference type="PANTHER" id="PTHR32089:SF112">
    <property type="entry name" value="LYSOZYME-LIKE PROTEIN-RELATED"/>
    <property type="match status" value="1"/>
</dbReference>
<evidence type="ECO:0000313" key="8">
    <source>
        <dbReference type="Proteomes" id="UP000049855"/>
    </source>
</evidence>
<feature type="transmembrane region" description="Helical" evidence="4">
    <location>
        <begin position="183"/>
        <end position="203"/>
    </location>
</feature>
<proteinExistence type="inferred from homology"/>
<keyword evidence="4" id="KW-1133">Transmembrane helix</keyword>
<dbReference type="InterPro" id="IPR003660">
    <property type="entry name" value="HAMP_dom"/>
</dbReference>
<evidence type="ECO:0000256" key="1">
    <source>
        <dbReference type="ARBA" id="ARBA00023224"/>
    </source>
</evidence>
<keyword evidence="4" id="KW-0812">Transmembrane</keyword>
<accession>A0A0U1KYP8</accession>
<evidence type="ECO:0000256" key="3">
    <source>
        <dbReference type="PROSITE-ProRule" id="PRU00284"/>
    </source>
</evidence>
<dbReference type="AlphaFoldDB" id="A0A0U1KYP8"/>
<dbReference type="PROSITE" id="PS50111">
    <property type="entry name" value="CHEMOTAXIS_TRANSDUC_2"/>
    <property type="match status" value="1"/>
</dbReference>
<keyword evidence="4" id="KW-0472">Membrane</keyword>